<evidence type="ECO:0000256" key="1">
    <source>
        <dbReference type="SAM" id="MobiDB-lite"/>
    </source>
</evidence>
<feature type="compositionally biased region" description="Low complexity" evidence="1">
    <location>
        <begin position="36"/>
        <end position="46"/>
    </location>
</feature>
<reference evidence="2 3" key="1">
    <citation type="submission" date="2020-02" db="EMBL/GenBank/DDBJ databases">
        <title>Draft genome sequence of Haematococcus lacustris strain NIES-144.</title>
        <authorList>
            <person name="Morimoto D."/>
            <person name="Nakagawa S."/>
            <person name="Yoshida T."/>
            <person name="Sawayama S."/>
        </authorList>
    </citation>
    <scope>NUCLEOTIDE SEQUENCE [LARGE SCALE GENOMIC DNA]</scope>
    <source>
        <strain evidence="2 3">NIES-144</strain>
    </source>
</reference>
<comment type="caution">
    <text evidence="2">The sequence shown here is derived from an EMBL/GenBank/DDBJ whole genome shotgun (WGS) entry which is preliminary data.</text>
</comment>
<feature type="compositionally biased region" description="Low complexity" evidence="1">
    <location>
        <begin position="72"/>
        <end position="90"/>
    </location>
</feature>
<evidence type="ECO:0000313" key="2">
    <source>
        <dbReference type="EMBL" id="GFH29685.1"/>
    </source>
</evidence>
<feature type="compositionally biased region" description="Polar residues" evidence="1">
    <location>
        <begin position="268"/>
        <end position="283"/>
    </location>
</feature>
<keyword evidence="3" id="KW-1185">Reference proteome</keyword>
<dbReference type="AlphaFoldDB" id="A0A6A0AAD8"/>
<feature type="region of interest" description="Disordered" evidence="1">
    <location>
        <begin position="32"/>
        <end position="97"/>
    </location>
</feature>
<proteinExistence type="predicted"/>
<dbReference type="Proteomes" id="UP000485058">
    <property type="component" value="Unassembled WGS sequence"/>
</dbReference>
<protein>
    <submittedName>
        <fullName evidence="2">Uncharacterized protein</fullName>
    </submittedName>
</protein>
<organism evidence="2 3">
    <name type="scientific">Haematococcus lacustris</name>
    <name type="common">Green alga</name>
    <name type="synonym">Haematococcus pluvialis</name>
    <dbReference type="NCBI Taxonomy" id="44745"/>
    <lineage>
        <taxon>Eukaryota</taxon>
        <taxon>Viridiplantae</taxon>
        <taxon>Chlorophyta</taxon>
        <taxon>core chlorophytes</taxon>
        <taxon>Chlorophyceae</taxon>
        <taxon>CS clade</taxon>
        <taxon>Chlamydomonadales</taxon>
        <taxon>Haematococcaceae</taxon>
        <taxon>Haematococcus</taxon>
    </lineage>
</organism>
<feature type="region of interest" description="Disordered" evidence="1">
    <location>
        <begin position="243"/>
        <end position="283"/>
    </location>
</feature>
<evidence type="ECO:0000313" key="3">
    <source>
        <dbReference type="Proteomes" id="UP000485058"/>
    </source>
</evidence>
<feature type="non-terminal residue" evidence="2">
    <location>
        <position position="283"/>
    </location>
</feature>
<sequence>MDGAMAHRPSSSGKLLQLFLGCAHPQKEAAAVHTQPASPAASPMASTTFSHPSMYHGDTAVDPTPSSIVTVPSHSPFHPPSTTSGSNTPSAYSSSPDATHRLWHRAATGLRTGLDQDECPTSLSVGANTCMPAEDMSSLFCSLSEVPAAAASKARGQPSNLGGRRLAHSRSTFCVVESSQEWQAKYAEVPSQPAGAGVPRHAGQAHMMPNIQHLRTVAGLLHQRHMGASASTSSSAFLKLLSSGGAGDAGSDSSPTAASAMAAEESRPSTSRTMQAVLNSQGA</sequence>
<accession>A0A6A0AAD8</accession>
<name>A0A6A0AAD8_HAELA</name>
<feature type="compositionally biased region" description="Low complexity" evidence="1">
    <location>
        <begin position="249"/>
        <end position="260"/>
    </location>
</feature>
<gene>
    <name evidence="2" type="ORF">HaLaN_28385</name>
</gene>
<dbReference type="EMBL" id="BLLF01004472">
    <property type="protein sequence ID" value="GFH29685.1"/>
    <property type="molecule type" value="Genomic_DNA"/>
</dbReference>